<dbReference type="PANTHER" id="PTHR13166">
    <property type="entry name" value="PROTEIN C6ORF149"/>
    <property type="match status" value="1"/>
</dbReference>
<feature type="non-terminal residue" evidence="3">
    <location>
        <position position="1"/>
    </location>
</feature>
<dbReference type="GO" id="GO:0016226">
    <property type="term" value="P:iron-sulfur cluster assembly"/>
    <property type="evidence" value="ECO:0007669"/>
    <property type="project" value="InterPro"/>
</dbReference>
<evidence type="ECO:0000256" key="1">
    <source>
        <dbReference type="ARBA" id="ARBA00009508"/>
    </source>
</evidence>
<feature type="domain" description="Complex 1 LYR protein" evidence="2">
    <location>
        <begin position="26"/>
        <end position="82"/>
    </location>
</feature>
<dbReference type="OrthoDB" id="275715at2759"/>
<gene>
    <name evidence="3" type="ORF">g.8247</name>
</gene>
<evidence type="ECO:0000259" key="2">
    <source>
        <dbReference type="Pfam" id="PF05347"/>
    </source>
</evidence>
<dbReference type="GO" id="GO:1990221">
    <property type="term" value="C:L-cysteine desulfurase complex"/>
    <property type="evidence" value="ECO:0007669"/>
    <property type="project" value="TreeGrafter"/>
</dbReference>
<accession>A0A1E1WJM5</accession>
<dbReference type="CDD" id="cd20264">
    <property type="entry name" value="Complex1_LYR_LYRM4"/>
    <property type="match status" value="1"/>
</dbReference>
<dbReference type="EMBL" id="GDQN01003947">
    <property type="protein sequence ID" value="JAT87107.1"/>
    <property type="molecule type" value="Transcribed_RNA"/>
</dbReference>
<protein>
    <recommendedName>
        <fullName evidence="2">Complex 1 LYR protein domain-containing protein</fullName>
    </recommendedName>
</protein>
<dbReference type="PANTHER" id="PTHR13166:SF7">
    <property type="entry name" value="LYR MOTIF-CONTAINING PROTEIN 4"/>
    <property type="match status" value="1"/>
</dbReference>
<dbReference type="InterPro" id="IPR008011">
    <property type="entry name" value="Complex1_LYR_dom"/>
</dbReference>
<organism evidence="3">
    <name type="scientific">Pectinophora gossypiella</name>
    <name type="common">Cotton pink bollworm</name>
    <name type="synonym">Depressaria gossypiella</name>
    <dbReference type="NCBI Taxonomy" id="13191"/>
    <lineage>
        <taxon>Eukaryota</taxon>
        <taxon>Metazoa</taxon>
        <taxon>Ecdysozoa</taxon>
        <taxon>Arthropoda</taxon>
        <taxon>Hexapoda</taxon>
        <taxon>Insecta</taxon>
        <taxon>Pterygota</taxon>
        <taxon>Neoptera</taxon>
        <taxon>Endopterygota</taxon>
        <taxon>Lepidoptera</taxon>
        <taxon>Glossata</taxon>
        <taxon>Ditrysia</taxon>
        <taxon>Gelechioidea</taxon>
        <taxon>Gelechiidae</taxon>
        <taxon>Apatetrinae</taxon>
        <taxon>Pectinophora</taxon>
    </lineage>
</organism>
<evidence type="ECO:0000313" key="3">
    <source>
        <dbReference type="EMBL" id="JAT87107.1"/>
    </source>
</evidence>
<dbReference type="Pfam" id="PF05347">
    <property type="entry name" value="Complex1_LYR"/>
    <property type="match status" value="1"/>
</dbReference>
<dbReference type="GO" id="GO:0005739">
    <property type="term" value="C:mitochondrion"/>
    <property type="evidence" value="ECO:0007669"/>
    <property type="project" value="TreeGrafter"/>
</dbReference>
<dbReference type="AlphaFoldDB" id="A0A1E1WJM5"/>
<sequence length="105" mass="12683">NNFYLQFQFSRKILVKKFKEMASKTQILSLYKSLLRESEKFPNYNFRSYAIRRVRDAFKEKKTITDQKQAMKEIEYAKENLAIIQRQTSIGNMFKTEKLVIENTR</sequence>
<name>A0A1E1WJM5_PECGO</name>
<dbReference type="InterPro" id="IPR051522">
    <property type="entry name" value="ISC_assembly_LYR"/>
</dbReference>
<proteinExistence type="inferred from homology"/>
<dbReference type="InterPro" id="IPR045297">
    <property type="entry name" value="Complex1_LYR_LYRM4"/>
</dbReference>
<comment type="similarity">
    <text evidence="1">Belongs to the complex I LYR family.</text>
</comment>
<reference evidence="3" key="1">
    <citation type="submission" date="2015-09" db="EMBL/GenBank/DDBJ databases">
        <title>De novo assembly of Pectinophora gossypiella (Pink Bollworm) gut transcriptome.</title>
        <authorList>
            <person name="Tassone E.E."/>
        </authorList>
    </citation>
    <scope>NUCLEOTIDE SEQUENCE</scope>
</reference>